<evidence type="ECO:0000313" key="12">
    <source>
        <dbReference type="Proteomes" id="UP000233160"/>
    </source>
</evidence>
<dbReference type="PANTHER" id="PTHR16717">
    <property type="entry name" value="CYTOCHROME C OXIDASE POLYPEPTIDE VIII"/>
    <property type="match status" value="1"/>
</dbReference>
<protein>
    <recommendedName>
        <fullName evidence="10">Cytochrome c oxidase subunit 8</fullName>
    </recommendedName>
    <alternativeName>
        <fullName evidence="10">Cytochrome c oxidase polypeptide VIII</fullName>
    </alternativeName>
</protein>
<dbReference type="GeneTree" id="ENSGT00390000006255"/>
<comment type="function">
    <text evidence="10">Component of the cytochrome c oxidase, the last enzyme in the mitochondrial electron transport chain which drives oxidative phosphorylation. The respiratory chain contains 3 multisubunit complexes succinate dehydrogenase (complex II, CII), ubiquinol-cytochrome c oxidoreductase (cytochrome b-c1 complex, complex III, CIII) and cytochrome c oxidase (complex IV, CIV), that cooperate to transfer electrons derived from NADH and succinate to molecular oxygen, creating an electrochemical gradient over the inner membrane that drives transmembrane transport and the ATP synthase. Cytochrome c oxidase is the component of the respiratory chain that catalyzes the reduction of oxygen to water. Electrons originating from reduced cytochrome c in the intermembrane space (IMS) are transferred via the dinuclear copper A center (CU(A)) of subunit 2 and heme A of subunit 1 to the active site in subunit 1, a binuclear center (BNC) formed by heme A3 and copper B (CU(B)). The BNC reduces molecular oxygen to 2 water molecules using 4 electrons from cytochrome c in the IMS and 4 protons from the mitochondrial matrix.</text>
</comment>
<evidence type="ECO:0000256" key="6">
    <source>
        <dbReference type="ARBA" id="ARBA00022946"/>
    </source>
</evidence>
<keyword evidence="5 10" id="KW-0999">Mitochondrion inner membrane</keyword>
<organism evidence="11 12">
    <name type="scientific">Propithecus coquereli</name>
    <name type="common">Coquerel's sifaka</name>
    <name type="synonym">Propithecus verreauxi coquereli</name>
    <dbReference type="NCBI Taxonomy" id="379532"/>
    <lineage>
        <taxon>Eukaryota</taxon>
        <taxon>Metazoa</taxon>
        <taxon>Chordata</taxon>
        <taxon>Craniata</taxon>
        <taxon>Vertebrata</taxon>
        <taxon>Euteleostomi</taxon>
        <taxon>Mammalia</taxon>
        <taxon>Eutheria</taxon>
        <taxon>Euarchontoglires</taxon>
        <taxon>Primates</taxon>
        <taxon>Strepsirrhini</taxon>
        <taxon>Lemuriformes</taxon>
        <taxon>Indriidae</taxon>
        <taxon>Propithecus</taxon>
    </lineage>
</organism>
<dbReference type="KEGG" id="pcoq:105819043"/>
<dbReference type="UniPathway" id="UPA00705"/>
<keyword evidence="7 10" id="KW-1133">Transmembrane helix</keyword>
<keyword evidence="6 10" id="KW-0809">Transit peptide</keyword>
<evidence type="ECO:0000256" key="2">
    <source>
        <dbReference type="ARBA" id="ARBA00004673"/>
    </source>
</evidence>
<evidence type="ECO:0000256" key="10">
    <source>
        <dbReference type="RuleBase" id="RU368101"/>
    </source>
</evidence>
<dbReference type="Ensembl" id="ENSPCOT00000028747.1">
    <property type="protein sequence ID" value="ENSPCOP00000018106.1"/>
    <property type="gene ID" value="ENSPCOG00000020920.1"/>
</dbReference>
<dbReference type="Proteomes" id="UP000233160">
    <property type="component" value="Unassembled WGS sequence"/>
</dbReference>
<comment type="similarity">
    <text evidence="3 10">Belongs to the cytochrome c oxidase VIII family.</text>
</comment>
<evidence type="ECO:0000256" key="9">
    <source>
        <dbReference type="ARBA" id="ARBA00023136"/>
    </source>
</evidence>
<dbReference type="Gene3D" id="4.10.81.10">
    <property type="entry name" value="Cytochrome c oxidase, subunit 8"/>
    <property type="match status" value="1"/>
</dbReference>
<comment type="subcellular location">
    <subcellularLocation>
        <location evidence="1 10">Mitochondrion inner membrane</location>
        <topology evidence="1 10">Single-pass membrane protein</topology>
    </subcellularLocation>
</comment>
<sequence length="71" mass="8172">MHRLPRVCPYIRRLRVALLCLWSGSRFAHSEPQRQRPASALEMALGIVVIFLAFLTPCAYVLSNLSQFRKD</sequence>
<dbReference type="OrthoDB" id="9623219at2759"/>
<comment type="subunit">
    <text evidence="10">Component of the cytochrome c oxidase (complex IV, CIV), a multisubunit enzyme composed of 14 subunits. The complex is composed of a catalytic core of 3 subunits MT-CO1, MT-CO2 and MT-CO3, encoded in the mitochondrial DNA, and 11 supernumerary subunits COX4I, COX5A, COX5B, COX6A, COX6B, COX6C, COX7A, COX7B, COX7C, COX8 and NDUFA4, which are encoded in the nuclear genome. The complex exists as a monomer or a dimer and forms supercomplexes (SCs) in the inner mitochondrial membrane with NADH-ubiquinone oxidoreductase (complex I, CI) and ubiquinol-cytochrome c oxidoreductase (cytochrome b-c1 complex, complex III, CIII), resulting in different assemblies (supercomplex SCI(1)III(2)IV(1) and megacomplex MCI(2)III(2)IV(2)).</text>
</comment>
<gene>
    <name evidence="11" type="primary">COX8C</name>
</gene>
<dbReference type="PANTHER" id="PTHR16717:SF2">
    <property type="entry name" value="CYTOCHROME C OXIDASE SUBUNIT 8C, MITOCHONDRIAL"/>
    <property type="match status" value="1"/>
</dbReference>
<dbReference type="AlphaFoldDB" id="A0A2K6FVT5"/>
<dbReference type="STRING" id="379532.ENSPCOP00000018106"/>
<evidence type="ECO:0000313" key="11">
    <source>
        <dbReference type="Ensembl" id="ENSPCOP00000018106.1"/>
    </source>
</evidence>
<reference evidence="11" key="1">
    <citation type="submission" date="2025-08" db="UniProtKB">
        <authorList>
            <consortium name="Ensembl"/>
        </authorList>
    </citation>
    <scope>IDENTIFICATION</scope>
</reference>
<name>A0A2K6FVT5_PROCO</name>
<dbReference type="OMA" id="FLTPCGY"/>
<evidence type="ECO:0000256" key="7">
    <source>
        <dbReference type="ARBA" id="ARBA00022989"/>
    </source>
</evidence>
<reference evidence="11" key="2">
    <citation type="submission" date="2025-09" db="UniProtKB">
        <authorList>
            <consortium name="Ensembl"/>
        </authorList>
    </citation>
    <scope>IDENTIFICATION</scope>
</reference>
<evidence type="ECO:0000256" key="1">
    <source>
        <dbReference type="ARBA" id="ARBA00004434"/>
    </source>
</evidence>
<accession>A0A2K6FVT5</accession>
<dbReference type="GO" id="GO:0006123">
    <property type="term" value="P:mitochondrial electron transport, cytochrome c to oxygen"/>
    <property type="evidence" value="ECO:0007669"/>
    <property type="project" value="UniProtKB-UniRule"/>
</dbReference>
<dbReference type="InterPro" id="IPR003205">
    <property type="entry name" value="Cyt_c_oxidase_su8"/>
</dbReference>
<keyword evidence="8 10" id="KW-0496">Mitochondrion</keyword>
<evidence type="ECO:0000256" key="8">
    <source>
        <dbReference type="ARBA" id="ARBA00023128"/>
    </source>
</evidence>
<dbReference type="GO" id="GO:0005743">
    <property type="term" value="C:mitochondrial inner membrane"/>
    <property type="evidence" value="ECO:0007669"/>
    <property type="project" value="UniProtKB-SubCell"/>
</dbReference>
<proteinExistence type="inferred from homology"/>
<keyword evidence="12" id="KW-1185">Reference proteome</keyword>
<evidence type="ECO:0000256" key="5">
    <source>
        <dbReference type="ARBA" id="ARBA00022792"/>
    </source>
</evidence>
<comment type="pathway">
    <text evidence="2 10">Energy metabolism; oxidative phosphorylation.</text>
</comment>
<keyword evidence="9 10" id="KW-0472">Membrane</keyword>
<dbReference type="SUPFAM" id="SSF81431">
    <property type="entry name" value="Mitochondrial cytochrome c oxidase subunit VIIIb (aka IX)"/>
    <property type="match status" value="1"/>
</dbReference>
<evidence type="ECO:0000256" key="3">
    <source>
        <dbReference type="ARBA" id="ARBA00010117"/>
    </source>
</evidence>
<dbReference type="InterPro" id="IPR036548">
    <property type="entry name" value="Cyt_c_oxidase_su8_sf"/>
</dbReference>
<keyword evidence="4 10" id="KW-0812">Transmembrane</keyword>
<dbReference type="GO" id="GO:0045277">
    <property type="term" value="C:respiratory chain complex IV"/>
    <property type="evidence" value="ECO:0007669"/>
    <property type="project" value="UniProtKB-UniRule"/>
</dbReference>
<dbReference type="Pfam" id="PF02285">
    <property type="entry name" value="COX8"/>
    <property type="match status" value="1"/>
</dbReference>
<evidence type="ECO:0000256" key="4">
    <source>
        <dbReference type="ARBA" id="ARBA00022692"/>
    </source>
</evidence>
<feature type="transmembrane region" description="Helical" evidence="10">
    <location>
        <begin position="40"/>
        <end position="62"/>
    </location>
</feature>